<protein>
    <submittedName>
        <fullName evidence="2">Cation efflux system protein CusF</fullName>
    </submittedName>
    <submittedName>
        <fullName evidence="3">Cu(I)/Ag(I) efflux system protein CusF</fullName>
    </submittedName>
</protein>
<feature type="signal peptide" evidence="1">
    <location>
        <begin position="1"/>
        <end position="23"/>
    </location>
</feature>
<feature type="chain" id="PRO_5016921431" evidence="1">
    <location>
        <begin position="24"/>
        <end position="116"/>
    </location>
</feature>
<dbReference type="Proteomes" id="UP000295794">
    <property type="component" value="Unassembled WGS sequence"/>
</dbReference>
<evidence type="ECO:0000313" key="3">
    <source>
        <dbReference type="EMBL" id="TCU81411.1"/>
    </source>
</evidence>
<dbReference type="AlphaFoldDB" id="A0A377QB49"/>
<dbReference type="InterPro" id="IPR042230">
    <property type="entry name" value="CusF_sf"/>
</dbReference>
<keyword evidence="1" id="KW-0732">Signal</keyword>
<keyword evidence="5" id="KW-1185">Reference proteome</keyword>
<accession>A0A377QB49</accession>
<reference evidence="3 5" key="2">
    <citation type="submission" date="2019-03" db="EMBL/GenBank/DDBJ databases">
        <title>Genomic Encyclopedia of Type Strains, Phase IV (KMG-IV): sequencing the most valuable type-strain genomes for metagenomic binning, comparative biology and taxonomic classification.</title>
        <authorList>
            <person name="Goeker M."/>
        </authorList>
    </citation>
    <scope>NUCLEOTIDE SEQUENCE [LARGE SCALE GENOMIC DNA]</scope>
    <source>
        <strain evidence="3 5">DSM 3764</strain>
    </source>
</reference>
<proteinExistence type="predicted"/>
<dbReference type="RefSeq" id="WP_207916801.1">
    <property type="nucleotide sequence ID" value="NZ_CAWOLO010000022.1"/>
</dbReference>
<evidence type="ECO:0000256" key="1">
    <source>
        <dbReference type="SAM" id="SignalP"/>
    </source>
</evidence>
<dbReference type="Proteomes" id="UP000255108">
    <property type="component" value="Unassembled WGS sequence"/>
</dbReference>
<name>A0A377QB49_9NEIS</name>
<gene>
    <name evidence="2" type="primary">cusF_2</name>
    <name evidence="3" type="ORF">EV682_12249</name>
    <name evidence="2" type="ORF">NCTC11159_03028</name>
</gene>
<evidence type="ECO:0000313" key="2">
    <source>
        <dbReference type="EMBL" id="STQ91945.1"/>
    </source>
</evidence>
<dbReference type="EMBL" id="UGHR01000001">
    <property type="protein sequence ID" value="STQ91945.1"/>
    <property type="molecule type" value="Genomic_DNA"/>
</dbReference>
<evidence type="ECO:0000313" key="4">
    <source>
        <dbReference type="Proteomes" id="UP000255108"/>
    </source>
</evidence>
<evidence type="ECO:0000313" key="5">
    <source>
        <dbReference type="Proteomes" id="UP000295794"/>
    </source>
</evidence>
<sequence>MQKSLSITILLLISLMLASPSNATSMENMDHSTMPKLVVQTIKGSGIIKGIKEKEGIIILAHQPIKELNWPAMTMGFKVAHRSLLKGLEIGHQVAFELQAEGTSMPTTVSAIKPVR</sequence>
<dbReference type="Pfam" id="PF11604">
    <property type="entry name" value="CusF_Ec"/>
    <property type="match status" value="1"/>
</dbReference>
<dbReference type="Gene3D" id="2.40.50.320">
    <property type="entry name" value="Copper binding periplasmic protein CusF"/>
    <property type="match status" value="1"/>
</dbReference>
<dbReference type="EMBL" id="SMBT01000022">
    <property type="protein sequence ID" value="TCU81411.1"/>
    <property type="molecule type" value="Genomic_DNA"/>
</dbReference>
<reference evidence="2 4" key="1">
    <citation type="submission" date="2018-06" db="EMBL/GenBank/DDBJ databases">
        <authorList>
            <consortium name="Pathogen Informatics"/>
            <person name="Doyle S."/>
        </authorList>
    </citation>
    <scope>NUCLEOTIDE SEQUENCE [LARGE SCALE GENOMIC DNA]</scope>
    <source>
        <strain evidence="2 4">NCTC11159</strain>
    </source>
</reference>
<dbReference type="InterPro" id="IPR021647">
    <property type="entry name" value="CusF_Ec"/>
</dbReference>
<organism evidence="2 4">
    <name type="scientific">Iodobacter fluviatilis</name>
    <dbReference type="NCBI Taxonomy" id="537"/>
    <lineage>
        <taxon>Bacteria</taxon>
        <taxon>Pseudomonadati</taxon>
        <taxon>Pseudomonadota</taxon>
        <taxon>Betaproteobacteria</taxon>
        <taxon>Neisseriales</taxon>
        <taxon>Chitinibacteraceae</taxon>
        <taxon>Iodobacter</taxon>
    </lineage>
</organism>